<dbReference type="OrthoDB" id="25344at2157"/>
<reference evidence="2 3" key="1">
    <citation type="submission" date="2019-06" db="EMBL/GenBank/DDBJ databases">
        <title>Thermococcus indicus sp. nov., a Fe(III)-reducing hyperthermophilic archaeon isolated from the Onnuri vent field of the Central Indian Ocean ridge.</title>
        <authorList>
            <person name="Lim J.K."/>
            <person name="Kim Y.J."/>
            <person name="Kwon K.K."/>
        </authorList>
    </citation>
    <scope>NUCLEOTIDE SEQUENCE [LARGE SCALE GENOMIC DNA]</scope>
    <source>
        <strain evidence="2 3">IOH1</strain>
    </source>
</reference>
<dbReference type="GO" id="GO:0016887">
    <property type="term" value="F:ATP hydrolysis activity"/>
    <property type="evidence" value="ECO:0007669"/>
    <property type="project" value="InterPro"/>
</dbReference>
<evidence type="ECO:0000313" key="3">
    <source>
        <dbReference type="Proteomes" id="UP000306007"/>
    </source>
</evidence>
<dbReference type="SUPFAM" id="SSF52540">
    <property type="entry name" value="P-loop containing nucleoside triphosphate hydrolases"/>
    <property type="match status" value="1"/>
</dbReference>
<feature type="domain" description="ATPase AAA-type core" evidence="1">
    <location>
        <begin position="27"/>
        <end position="294"/>
    </location>
</feature>
<dbReference type="EMBL" id="CP040846">
    <property type="protein sequence ID" value="QDA31898.1"/>
    <property type="molecule type" value="Genomic_DNA"/>
</dbReference>
<sequence length="341" mass="38101">MGGMIESLGIRNFRGIRSLELSGLGRINVLVGRNNSSKSSVLEALSVLMAARKGAMVFAETLRQALLWRGWYGALAVDDLFHRGTDTINLTARMQDESVTLTIRRGDDELRGKLVAYLEIDREDEVVPKFKAVVSREELAPGGFDEHEVTPKVFLPHHGFEFLIPTTLRKFGYAEVLYSHAYEKRIVKDSIRILRQAYPGTKGFSPLFKEGLWVLHVETEDGVYPYYLMGEGFKSAMVISFLMPLLEGGYLFIDLAETFHHPKSLRVMAKTLLNGAVSHNVQVFMTTHSPELIELLASCDVPGKDDGKIFHLQRGEKLSYRVSPLSAAGDILQDIRADLGS</sequence>
<dbReference type="InterPro" id="IPR027417">
    <property type="entry name" value="P-loop_NTPase"/>
</dbReference>
<dbReference type="AlphaFoldDB" id="A0A4Y5SLY2"/>
<evidence type="ECO:0000259" key="1">
    <source>
        <dbReference type="Pfam" id="PF13304"/>
    </source>
</evidence>
<dbReference type="InterPro" id="IPR051396">
    <property type="entry name" value="Bact_Antivir_Def_Nuclease"/>
</dbReference>
<keyword evidence="3" id="KW-1185">Reference proteome</keyword>
<proteinExistence type="predicted"/>
<dbReference type="Gene3D" id="3.40.50.300">
    <property type="entry name" value="P-loop containing nucleotide triphosphate hydrolases"/>
    <property type="match status" value="1"/>
</dbReference>
<evidence type="ECO:0000313" key="2">
    <source>
        <dbReference type="EMBL" id="QDA31898.1"/>
    </source>
</evidence>
<protein>
    <submittedName>
        <fullName evidence="2">DUF2813 domain-containing protein</fullName>
    </submittedName>
</protein>
<dbReference type="GO" id="GO:0005524">
    <property type="term" value="F:ATP binding"/>
    <property type="evidence" value="ECO:0007669"/>
    <property type="project" value="InterPro"/>
</dbReference>
<organism evidence="2 3">
    <name type="scientific">Thermococcus indicus</name>
    <dbReference type="NCBI Taxonomy" id="2586643"/>
    <lineage>
        <taxon>Archaea</taxon>
        <taxon>Methanobacteriati</taxon>
        <taxon>Methanobacteriota</taxon>
        <taxon>Thermococci</taxon>
        <taxon>Thermococcales</taxon>
        <taxon>Thermococcaceae</taxon>
        <taxon>Thermococcus</taxon>
    </lineage>
</organism>
<dbReference type="Proteomes" id="UP000306007">
    <property type="component" value="Chromosome"/>
</dbReference>
<dbReference type="Pfam" id="PF13304">
    <property type="entry name" value="AAA_21"/>
    <property type="match status" value="1"/>
</dbReference>
<accession>A0A4Y5SLY2</accession>
<dbReference type="KEGG" id="tic:FH039_10175"/>
<dbReference type="InterPro" id="IPR003959">
    <property type="entry name" value="ATPase_AAA_core"/>
</dbReference>
<dbReference type="PANTHER" id="PTHR43581:SF4">
    <property type="entry name" value="ATP_GTP PHOSPHATASE"/>
    <property type="match status" value="1"/>
</dbReference>
<name>A0A4Y5SLY2_9EURY</name>
<dbReference type="PANTHER" id="PTHR43581">
    <property type="entry name" value="ATP/GTP PHOSPHATASE"/>
    <property type="match status" value="1"/>
</dbReference>
<gene>
    <name evidence="2" type="ORF">FH039_10175</name>
</gene>